<keyword evidence="2" id="KW-1185">Reference proteome</keyword>
<comment type="caution">
    <text evidence="1">The sequence shown here is derived from an EMBL/GenBank/DDBJ whole genome shotgun (WGS) entry which is preliminary data.</text>
</comment>
<reference evidence="1 2" key="1">
    <citation type="submission" date="2024-12" db="EMBL/GenBank/DDBJ databases">
        <title>Draft genome sequence of Chryseobacterium kwangjuense AG447.</title>
        <authorList>
            <person name="Cheptsov V.S."/>
            <person name="Belov A."/>
            <person name="Zavarzina A.G."/>
        </authorList>
    </citation>
    <scope>NUCLEOTIDE SEQUENCE [LARGE SCALE GENOMIC DNA]</scope>
    <source>
        <strain evidence="1 2">AG447</strain>
    </source>
</reference>
<sequence length="136" mass="15664">MKKIICTVFLFSSVFFFSQKNQNYIQVSYSSICCGTPSTQPLIDYVKQFEKKNKLKPLEILRQSGLGREGEFNLYIGIDKLSKKKKTTFLKGLQSALFSQNEKRKKDRDGHVNLDSSETIHGSDLKDIKNLTIYKK</sequence>
<evidence type="ECO:0000313" key="2">
    <source>
        <dbReference type="Proteomes" id="UP001634154"/>
    </source>
</evidence>
<accession>A0ABW9JZV3</accession>
<dbReference type="EMBL" id="JBJXVJ010000001">
    <property type="protein sequence ID" value="MFN1215859.1"/>
    <property type="molecule type" value="Genomic_DNA"/>
</dbReference>
<dbReference type="RefSeq" id="WP_409355613.1">
    <property type="nucleotide sequence ID" value="NZ_JBJXVJ010000001.1"/>
</dbReference>
<organism evidence="1 2">
    <name type="scientific">Chryseobacterium kwangjuense</name>
    <dbReference type="NCBI Taxonomy" id="267125"/>
    <lineage>
        <taxon>Bacteria</taxon>
        <taxon>Pseudomonadati</taxon>
        <taxon>Bacteroidota</taxon>
        <taxon>Flavobacteriia</taxon>
        <taxon>Flavobacteriales</taxon>
        <taxon>Weeksellaceae</taxon>
        <taxon>Chryseobacterium group</taxon>
        <taxon>Chryseobacterium</taxon>
    </lineage>
</organism>
<proteinExistence type="predicted"/>
<protein>
    <submittedName>
        <fullName evidence="1">Uncharacterized protein</fullName>
    </submittedName>
</protein>
<name>A0ABW9JZV3_9FLAO</name>
<dbReference type="Proteomes" id="UP001634154">
    <property type="component" value="Unassembled WGS sequence"/>
</dbReference>
<gene>
    <name evidence="1" type="ORF">ACKW6Q_02625</name>
</gene>
<evidence type="ECO:0000313" key="1">
    <source>
        <dbReference type="EMBL" id="MFN1215859.1"/>
    </source>
</evidence>